<dbReference type="EMBL" id="MN740346">
    <property type="protein sequence ID" value="QHU01703.1"/>
    <property type="molecule type" value="Genomic_DNA"/>
</dbReference>
<evidence type="ECO:0000313" key="1">
    <source>
        <dbReference type="EMBL" id="QHU01703.1"/>
    </source>
</evidence>
<reference evidence="1" key="1">
    <citation type="journal article" date="2020" name="Nature">
        <title>Giant virus diversity and host interactions through global metagenomics.</title>
        <authorList>
            <person name="Schulz F."/>
            <person name="Roux S."/>
            <person name="Paez-Espino D."/>
            <person name="Jungbluth S."/>
            <person name="Walsh D.A."/>
            <person name="Denef V.J."/>
            <person name="McMahon K.D."/>
            <person name="Konstantinidis K.T."/>
            <person name="Eloe-Fadrosh E.A."/>
            <person name="Kyrpides N.C."/>
            <person name="Woyke T."/>
        </authorList>
    </citation>
    <scope>NUCLEOTIDE SEQUENCE</scope>
    <source>
        <strain evidence="1">GVMAG-M-3300025874-2</strain>
    </source>
</reference>
<proteinExistence type="predicted"/>
<accession>A0A6C0J8V5</accession>
<organism evidence="1">
    <name type="scientific">viral metagenome</name>
    <dbReference type="NCBI Taxonomy" id="1070528"/>
    <lineage>
        <taxon>unclassified sequences</taxon>
        <taxon>metagenomes</taxon>
        <taxon>organismal metagenomes</taxon>
    </lineage>
</organism>
<dbReference type="AlphaFoldDB" id="A0A6C0J8V5"/>
<protein>
    <submittedName>
        <fullName evidence="1">Uncharacterized protein</fullName>
    </submittedName>
</protein>
<sequence>MENADELKSFFEEFSNNDKARVATKREQCKWVYSNYEDNPEIAKKLPILCEYFKLYPPSKPYYSSTTMNYFDGALYKTFWMLYH</sequence>
<name>A0A6C0J8V5_9ZZZZ</name>